<proteinExistence type="predicted"/>
<dbReference type="AlphaFoldDB" id="A0A6H5IMT9"/>
<sequence length="196" mass="22417">KSLHQNCRSFIKIFKNECTGIHTRHASERRVRHYPCTTFRNEIKMIAWSAKRTEKELIGGNDRCAQQSKRNSSMGSNITGLPDNMLMAMAKVYNFKDCVATWNRVTRIDEGMFCYRGPKKESSCNCIIGFCWKSPRIACMCRGVMTESNTIPKSISAFGIYPWANASDTHSRVVRMTEQQPRRSAFIAPALADYRV</sequence>
<accession>A0A6H5IMT9</accession>
<organism evidence="1 2">
    <name type="scientific">Trichogramma brassicae</name>
    <dbReference type="NCBI Taxonomy" id="86971"/>
    <lineage>
        <taxon>Eukaryota</taxon>
        <taxon>Metazoa</taxon>
        <taxon>Ecdysozoa</taxon>
        <taxon>Arthropoda</taxon>
        <taxon>Hexapoda</taxon>
        <taxon>Insecta</taxon>
        <taxon>Pterygota</taxon>
        <taxon>Neoptera</taxon>
        <taxon>Endopterygota</taxon>
        <taxon>Hymenoptera</taxon>
        <taxon>Apocrita</taxon>
        <taxon>Proctotrupomorpha</taxon>
        <taxon>Chalcidoidea</taxon>
        <taxon>Trichogrammatidae</taxon>
        <taxon>Trichogramma</taxon>
    </lineage>
</organism>
<gene>
    <name evidence="1" type="ORF">TBRA_LOCUS7779</name>
</gene>
<protein>
    <submittedName>
        <fullName evidence="1">Uncharacterized protein</fullName>
    </submittedName>
</protein>
<keyword evidence="2" id="KW-1185">Reference proteome</keyword>
<dbReference type="Proteomes" id="UP000479190">
    <property type="component" value="Unassembled WGS sequence"/>
</dbReference>
<reference evidence="1 2" key="1">
    <citation type="submission" date="2020-02" db="EMBL/GenBank/DDBJ databases">
        <authorList>
            <person name="Ferguson B K."/>
        </authorList>
    </citation>
    <scope>NUCLEOTIDE SEQUENCE [LARGE SCALE GENOMIC DNA]</scope>
</reference>
<name>A0A6H5IMT9_9HYME</name>
<evidence type="ECO:0000313" key="1">
    <source>
        <dbReference type="EMBL" id="CAB0035896.1"/>
    </source>
</evidence>
<feature type="non-terminal residue" evidence="1">
    <location>
        <position position="1"/>
    </location>
</feature>
<dbReference type="EMBL" id="CADCXV010000804">
    <property type="protein sequence ID" value="CAB0035896.1"/>
    <property type="molecule type" value="Genomic_DNA"/>
</dbReference>
<evidence type="ECO:0000313" key="2">
    <source>
        <dbReference type="Proteomes" id="UP000479190"/>
    </source>
</evidence>